<keyword evidence="2" id="KW-1185">Reference proteome</keyword>
<dbReference type="RefSeq" id="WP_376805236.1">
    <property type="nucleotide sequence ID" value="NZ_JBHTAC010000003.1"/>
</dbReference>
<evidence type="ECO:0000313" key="1">
    <source>
        <dbReference type="EMBL" id="MFC7241798.1"/>
    </source>
</evidence>
<evidence type="ECO:0000313" key="2">
    <source>
        <dbReference type="Proteomes" id="UP001596392"/>
    </source>
</evidence>
<dbReference type="Proteomes" id="UP001596392">
    <property type="component" value="Unassembled WGS sequence"/>
</dbReference>
<gene>
    <name evidence="1" type="ORF">ACFQO7_04820</name>
</gene>
<proteinExistence type="predicted"/>
<comment type="caution">
    <text evidence="1">The sequence shown here is derived from an EMBL/GenBank/DDBJ whole genome shotgun (WGS) entry which is preliminary data.</text>
</comment>
<evidence type="ECO:0008006" key="3">
    <source>
        <dbReference type="Google" id="ProtNLM"/>
    </source>
</evidence>
<accession>A0ABW2GUP6</accession>
<organism evidence="1 2">
    <name type="scientific">Catellatospora aurea</name>
    <dbReference type="NCBI Taxonomy" id="1337874"/>
    <lineage>
        <taxon>Bacteria</taxon>
        <taxon>Bacillati</taxon>
        <taxon>Actinomycetota</taxon>
        <taxon>Actinomycetes</taxon>
        <taxon>Micromonosporales</taxon>
        <taxon>Micromonosporaceae</taxon>
        <taxon>Catellatospora</taxon>
    </lineage>
</organism>
<name>A0ABW2GUP6_9ACTN</name>
<reference evidence="2" key="1">
    <citation type="journal article" date="2019" name="Int. J. Syst. Evol. Microbiol.">
        <title>The Global Catalogue of Microorganisms (GCM) 10K type strain sequencing project: providing services to taxonomists for standard genome sequencing and annotation.</title>
        <authorList>
            <consortium name="The Broad Institute Genomics Platform"/>
            <consortium name="The Broad Institute Genome Sequencing Center for Infectious Disease"/>
            <person name="Wu L."/>
            <person name="Ma J."/>
        </authorList>
    </citation>
    <scope>NUCLEOTIDE SEQUENCE [LARGE SCALE GENOMIC DNA]</scope>
    <source>
        <strain evidence="2">CGMCC 1.9106</strain>
    </source>
</reference>
<sequence length="96" mass="10183">MGVDVAALVIVLGEVRAWLARPDNDFSWSSFVDADAALAEIDDLIAHVHAEGRVPFALSVLFAPTGPIQEVALSSGWGDEFLTLAARFDDASAGDR</sequence>
<protein>
    <recommendedName>
        <fullName evidence="3">CdiI immunity protein domain-containing protein</fullName>
    </recommendedName>
</protein>
<dbReference type="EMBL" id="JBHTAC010000003">
    <property type="protein sequence ID" value="MFC7241798.1"/>
    <property type="molecule type" value="Genomic_DNA"/>
</dbReference>